<dbReference type="InterPro" id="IPR004875">
    <property type="entry name" value="DDE_SF_endonuclease_dom"/>
</dbReference>
<keyword evidence="1" id="KW-0812">Transmembrane</keyword>
<dbReference type="OrthoDB" id="419138at2759"/>
<organism evidence="4 5">
    <name type="scientific">Geotrypetes seraphini</name>
    <name type="common">Gaboon caecilian</name>
    <name type="synonym">Caecilia seraphini</name>
    <dbReference type="NCBI Taxonomy" id="260995"/>
    <lineage>
        <taxon>Eukaryota</taxon>
        <taxon>Metazoa</taxon>
        <taxon>Chordata</taxon>
        <taxon>Craniata</taxon>
        <taxon>Vertebrata</taxon>
        <taxon>Euteleostomi</taxon>
        <taxon>Amphibia</taxon>
        <taxon>Gymnophiona</taxon>
        <taxon>Geotrypetes</taxon>
    </lineage>
</organism>
<name>A0A6P8QMH3_GEOSA</name>
<dbReference type="GO" id="GO:0036038">
    <property type="term" value="C:MKS complex"/>
    <property type="evidence" value="ECO:0007669"/>
    <property type="project" value="InterPro"/>
</dbReference>
<dbReference type="InParanoid" id="A0A6P8QMH3"/>
<dbReference type="InterPro" id="IPR019170">
    <property type="entry name" value="Meckelin"/>
</dbReference>
<dbReference type="InterPro" id="IPR043502">
    <property type="entry name" value="DNA/RNA_pol_sf"/>
</dbReference>
<keyword evidence="4" id="KW-1185">Reference proteome</keyword>
<dbReference type="Pfam" id="PF09773">
    <property type="entry name" value="Meckelin"/>
    <property type="match status" value="1"/>
</dbReference>
<dbReference type="SUPFAM" id="SSF57184">
    <property type="entry name" value="Growth factor receptor domain"/>
    <property type="match status" value="1"/>
</dbReference>
<dbReference type="GO" id="GO:0060271">
    <property type="term" value="P:cilium assembly"/>
    <property type="evidence" value="ECO:0007669"/>
    <property type="project" value="InterPro"/>
</dbReference>
<feature type="domain" description="DDE-1" evidence="3">
    <location>
        <begin position="130"/>
        <end position="213"/>
    </location>
</feature>
<evidence type="ECO:0000256" key="1">
    <source>
        <dbReference type="SAM" id="Phobius"/>
    </source>
</evidence>
<dbReference type="Proteomes" id="UP000515159">
    <property type="component" value="Chromosome 2"/>
</dbReference>
<dbReference type="PANTHER" id="PTHR21274">
    <property type="entry name" value="MECKELIN"/>
    <property type="match status" value="1"/>
</dbReference>
<feature type="transmembrane region" description="Helical" evidence="1">
    <location>
        <begin position="1154"/>
        <end position="1175"/>
    </location>
</feature>
<dbReference type="PANTHER" id="PTHR21274:SF2">
    <property type="entry name" value="MECKELIN"/>
    <property type="match status" value="1"/>
</dbReference>
<dbReference type="RefSeq" id="XP_033788678.1">
    <property type="nucleotide sequence ID" value="XM_033932787.1"/>
</dbReference>
<dbReference type="GO" id="GO:0003676">
    <property type="term" value="F:nucleic acid binding"/>
    <property type="evidence" value="ECO:0007669"/>
    <property type="project" value="InterPro"/>
</dbReference>
<keyword evidence="1" id="KW-1133">Transmembrane helix</keyword>
<feature type="signal peptide" evidence="2">
    <location>
        <begin position="1"/>
        <end position="29"/>
    </location>
</feature>
<evidence type="ECO:0000313" key="4">
    <source>
        <dbReference type="Proteomes" id="UP000515159"/>
    </source>
</evidence>
<dbReference type="CTD" id="91147"/>
<dbReference type="SUPFAM" id="SSF56672">
    <property type="entry name" value="DNA/RNA polymerases"/>
    <property type="match status" value="1"/>
</dbReference>
<gene>
    <name evidence="5" type="primary">TMEM67</name>
</gene>
<dbReference type="FunCoup" id="A0A6P8QMH3">
    <property type="interactions" value="822"/>
</dbReference>
<evidence type="ECO:0000256" key="2">
    <source>
        <dbReference type="SAM" id="SignalP"/>
    </source>
</evidence>
<dbReference type="Pfam" id="PF03184">
    <property type="entry name" value="DDE_1"/>
    <property type="match status" value="1"/>
</dbReference>
<dbReference type="KEGG" id="gsh:117354806"/>
<evidence type="ECO:0000259" key="3">
    <source>
        <dbReference type="Pfam" id="PF03184"/>
    </source>
</evidence>
<dbReference type="InterPro" id="IPR043128">
    <property type="entry name" value="Rev_trsase/Diguanyl_cyclase"/>
</dbReference>
<feature type="transmembrane region" description="Helical" evidence="1">
    <location>
        <begin position="1029"/>
        <end position="1054"/>
    </location>
</feature>
<protein>
    <submittedName>
        <fullName evidence="5">Meckelin</fullName>
    </submittedName>
</protein>
<reference evidence="5" key="1">
    <citation type="submission" date="2025-08" db="UniProtKB">
        <authorList>
            <consortium name="RefSeq"/>
        </authorList>
    </citation>
    <scope>IDENTIFICATION</scope>
</reference>
<dbReference type="Gene3D" id="3.10.10.10">
    <property type="entry name" value="HIV Type 1 Reverse Transcriptase, subunit A, domain 1"/>
    <property type="match status" value="1"/>
</dbReference>
<dbReference type="Gene3D" id="3.30.70.270">
    <property type="match status" value="1"/>
</dbReference>
<feature type="chain" id="PRO_5028439948" evidence="2">
    <location>
        <begin position="30"/>
        <end position="1460"/>
    </location>
</feature>
<dbReference type="GeneID" id="117354806"/>
<sequence>MATEKPWAFLPAPFFLFILLLLGASNSQAQSYSFPLLQPASCGSQQYFHISNLSCVLCGAEQRRSLSGFSCECLPGFKLVTNDGDAIMCEKCPESMKGVTEEGWNCIQCPSGLTAERKCQCPIGDILGAKLLPVVYKSNRKAWMTASLFSEWLTDLDRKFVKEKRHILMIVDNCSAHDPAVAEQLKAIQLEFLPPNCTSQLQPCDMGIIQNFKVLKAGVVKNVVSDISAETGENLSETPPSPTLSAHDCDNIFKRLMKLYFLDQTTGISVEEFLAIDEQVQISAVLTDQEILAEVKAKPGSVDSAQTGDKSSDEVVNAALKVPCFCMEMVLSVIMSVVSGEFLASLNLIEAYLHIPIFPDHRKYLQFHVLGQHFQFVALPFGLVTAPWTFTKVMAVVVAHLCTLGVLVHPYLDDWLIRAPSLSEGAIAVMLGLGDQFQKESPQAHPGFGVPGNLISHGSEHSFSTCVPSGEATTGYRRPFGYSDYDGVAVSPGSGDHGGSNQCDSMCRAQLHPLQEALLSCWNPQQDLLHASLHWLAVALNSLVWWLRSLSLSRGLPLCISDWVILSTEEVRLPALAPSGLREQDQVLLPLEMLRLLMQYLEVTNEFRLSDHMFVLVGPARKAFGFFSECPMLFRCVRCGQTFINTSRSCDCNQPNILTGGLCFSIVQNFPSRVVTTIRFGQLGISVQSAWFSENLQASAAACLLYSNLTSCQALGNMCVMNMNSLSSSIDDACSLFQNIFTSTAGLGFVHSISFWRPNLPWLFYGDQPGLASRILTSQYPISFSFKGTEQNTRMQFIAALYDVRGHFLGWEKLEEGTLQLCPDTETRLRAAYTFGTTYHLSCTISVAKILRDYAEPVFYDVYLSYPGNNGEQNLWAVPVLNLNLQYNEILVNQGKIINNWLLTRRMLLVDTLSGQENGLGSLPRVIRIASEISICISLVPNTYKGLIYSPLITVTYTDIQLQNSNTQNVRVSFSVSYEMNQSEAQIQTDIALGVLGGLAVLSSILKTVSWKRRIGSPMIDLQTVVKFLMFYAGDLGNVFFLVTLGTGLYWLIFFKAQQFVSVVLPLPDEEKSFVTYVGCAFALKALQFLHQLTSQLSIDIFFIDWERPKGKVFKSVEGEGGIKSSATPVSIWRTYFIANEWNDIQTVRKINPLFQVLSVLFFLEVVGFANLTLMDPSSSLTRNSASYIAPWSCILRYGVSTTLWLAIGLFQIIFFTVFYERFIEDKIRQFVDLCSMCNISVFLLSHRCFGYYIHGRSVHGHADTNMEEMNMNLKREAENMCSQRGLLPNTDIQTFQVSISTKTRLQYDRIHEALTRRSGPARFLESSSTTFEQSTKAYHTMNKFLSSFIDHAHKDMDYFVKDKLLLERILGMELLEPIDKSIFYNDEAHSFSDVLYYGHESTLLIFDTLFFCIVDLASQNFVLAALLTYLEQEMFRIIRSAVGQKNLASKTLMDERFLI</sequence>
<accession>A0A6P8QMH3</accession>
<keyword evidence="1" id="KW-0472">Membrane</keyword>
<keyword evidence="2" id="KW-0732">Signal</keyword>
<feature type="transmembrane region" description="Helical" evidence="1">
    <location>
        <begin position="1195"/>
        <end position="1219"/>
    </location>
</feature>
<evidence type="ECO:0000313" key="5">
    <source>
        <dbReference type="RefSeq" id="XP_033788678.1"/>
    </source>
</evidence>
<proteinExistence type="predicted"/>
<dbReference type="InterPro" id="IPR009030">
    <property type="entry name" value="Growth_fac_rcpt_cys_sf"/>
</dbReference>